<keyword evidence="4 8" id="KW-0479">Metal-binding</keyword>
<sequence length="88" mass="9714">MLLACTAPTIPFISSPVLAAFPVLKERDSAARALHYKADVRDVRHPKYQSGQNCANCQLFNFIDNGCVLFSSNSVSPNGWCQAWVKKV</sequence>
<dbReference type="InterPro" id="IPR036369">
    <property type="entry name" value="HIPIP_sf"/>
</dbReference>
<evidence type="ECO:0000256" key="9">
    <source>
        <dbReference type="SAM" id="SignalP"/>
    </source>
</evidence>
<dbReference type="InterPro" id="IPR000170">
    <property type="entry name" value="High_potential_FeS_prot"/>
</dbReference>
<dbReference type="AlphaFoldDB" id="A0A1V4T860"/>
<evidence type="ECO:0000256" key="7">
    <source>
        <dbReference type="ARBA" id="ARBA00023014"/>
    </source>
</evidence>
<comment type="similarity">
    <text evidence="8">Belongs to the high-potential iron-sulfur protein (HiPIP) family.</text>
</comment>
<organism evidence="11 12">
    <name type="scientific">Oceanospirillum multiglobuliferum</name>
    <dbReference type="NCBI Taxonomy" id="64969"/>
    <lineage>
        <taxon>Bacteria</taxon>
        <taxon>Pseudomonadati</taxon>
        <taxon>Pseudomonadota</taxon>
        <taxon>Gammaproteobacteria</taxon>
        <taxon>Oceanospirillales</taxon>
        <taxon>Oceanospirillaceae</taxon>
        <taxon>Oceanospirillum</taxon>
    </lineage>
</organism>
<dbReference type="PROSITE" id="PS51373">
    <property type="entry name" value="HIPIP"/>
    <property type="match status" value="1"/>
</dbReference>
<keyword evidence="7 8" id="KW-0411">Iron-sulfur</keyword>
<evidence type="ECO:0000256" key="4">
    <source>
        <dbReference type="ARBA" id="ARBA00022723"/>
    </source>
</evidence>
<feature type="domain" description="High potential iron-sulfur proteins family profile" evidence="10">
    <location>
        <begin position="18"/>
        <end position="88"/>
    </location>
</feature>
<dbReference type="GO" id="GO:0051539">
    <property type="term" value="F:4 iron, 4 sulfur cluster binding"/>
    <property type="evidence" value="ECO:0007669"/>
    <property type="project" value="UniProtKB-KW"/>
</dbReference>
<evidence type="ECO:0000256" key="5">
    <source>
        <dbReference type="ARBA" id="ARBA00022982"/>
    </source>
</evidence>
<evidence type="ECO:0000256" key="2">
    <source>
        <dbReference type="ARBA" id="ARBA00022448"/>
    </source>
</evidence>
<reference evidence="11 12" key="1">
    <citation type="submission" date="2017-01" db="EMBL/GenBank/DDBJ databases">
        <title>Genome Sequencing of a Marine Spirillum, Oceanospirillum multiglobuliferum ATCC 33336, from Japan.</title>
        <authorList>
            <person name="Carney J.G."/>
            <person name="Trachtenberg A.M."/>
            <person name="Rheaume B.A."/>
            <person name="Linnane J.D."/>
            <person name="Pitts N.L."/>
            <person name="Mykles D.L."/>
            <person name="Maclea K.S."/>
        </authorList>
    </citation>
    <scope>NUCLEOTIDE SEQUENCE [LARGE SCALE GENOMIC DNA]</scope>
    <source>
        <strain evidence="11 12">ATCC 33336</strain>
    </source>
</reference>
<dbReference type="GO" id="GO:0046872">
    <property type="term" value="F:metal ion binding"/>
    <property type="evidence" value="ECO:0007669"/>
    <property type="project" value="UniProtKB-KW"/>
</dbReference>
<dbReference type="Proteomes" id="UP000191418">
    <property type="component" value="Unassembled WGS sequence"/>
</dbReference>
<comment type="subunit">
    <text evidence="8">Homodimer.</text>
</comment>
<evidence type="ECO:0000256" key="8">
    <source>
        <dbReference type="RuleBase" id="RU000620"/>
    </source>
</evidence>
<name>A0A1V4T860_9GAMM</name>
<keyword evidence="2 8" id="KW-0813">Transport</keyword>
<dbReference type="Pfam" id="PF01355">
    <property type="entry name" value="HIPIP"/>
    <property type="match status" value="1"/>
</dbReference>
<proteinExistence type="inferred from homology"/>
<dbReference type="EMBL" id="MTSM01000004">
    <property type="protein sequence ID" value="OPX56369.1"/>
    <property type="molecule type" value="Genomic_DNA"/>
</dbReference>
<feature type="chain" id="PRO_5012663472" description="High-potential iron-sulfur protein" evidence="9">
    <location>
        <begin position="20"/>
        <end position="88"/>
    </location>
</feature>
<keyword evidence="9" id="KW-0732">Signal</keyword>
<evidence type="ECO:0000313" key="12">
    <source>
        <dbReference type="Proteomes" id="UP000191418"/>
    </source>
</evidence>
<comment type="caution">
    <text evidence="11">The sequence shown here is derived from an EMBL/GenBank/DDBJ whole genome shotgun (WGS) entry which is preliminary data.</text>
</comment>
<dbReference type="GO" id="GO:0009055">
    <property type="term" value="F:electron transfer activity"/>
    <property type="evidence" value="ECO:0007669"/>
    <property type="project" value="InterPro"/>
</dbReference>
<dbReference type="STRING" id="64969.SAMN02745127_00741"/>
<comment type="function">
    <text evidence="1 8">Specific class of high-redox-potential 4Fe-4S ferredoxins. Functions in anaerobic electron transport in most purple and in some other photosynthetic bacteria and in at least one genus (Paracoccus) of halophilic, denitrifying bacteria.</text>
</comment>
<gene>
    <name evidence="11" type="ORF">BTE48_04115</name>
</gene>
<protein>
    <recommendedName>
        <fullName evidence="8">High-potential iron-sulfur protein</fullName>
        <shortName evidence="8">HiPIP</shortName>
    </recommendedName>
</protein>
<evidence type="ECO:0000256" key="6">
    <source>
        <dbReference type="ARBA" id="ARBA00023004"/>
    </source>
</evidence>
<dbReference type="SUPFAM" id="SSF57652">
    <property type="entry name" value="HIPIP (high potential iron protein)"/>
    <property type="match status" value="1"/>
</dbReference>
<evidence type="ECO:0000256" key="3">
    <source>
        <dbReference type="ARBA" id="ARBA00022485"/>
    </source>
</evidence>
<feature type="signal peptide" evidence="9">
    <location>
        <begin position="1"/>
        <end position="19"/>
    </location>
</feature>
<accession>A0A1V4T860</accession>
<evidence type="ECO:0000313" key="11">
    <source>
        <dbReference type="EMBL" id="OPX56369.1"/>
    </source>
</evidence>
<keyword evidence="12" id="KW-1185">Reference proteome</keyword>
<dbReference type="GO" id="GO:0019646">
    <property type="term" value="P:aerobic electron transport chain"/>
    <property type="evidence" value="ECO:0007669"/>
    <property type="project" value="InterPro"/>
</dbReference>
<dbReference type="Gene3D" id="4.10.490.10">
    <property type="entry name" value="High potential iron-sulphur protein"/>
    <property type="match status" value="1"/>
</dbReference>
<keyword evidence="5 8" id="KW-0249">Electron transport</keyword>
<evidence type="ECO:0000259" key="10">
    <source>
        <dbReference type="PROSITE" id="PS51373"/>
    </source>
</evidence>
<keyword evidence="6 8" id="KW-0408">Iron</keyword>
<keyword evidence="3 8" id="KW-0004">4Fe-4S</keyword>
<evidence type="ECO:0000256" key="1">
    <source>
        <dbReference type="ARBA" id="ARBA00002137"/>
    </source>
</evidence>